<keyword evidence="3" id="KW-1185">Reference proteome</keyword>
<keyword evidence="1" id="KW-1133">Transmembrane helix</keyword>
<feature type="transmembrane region" description="Helical" evidence="1">
    <location>
        <begin position="75"/>
        <end position="94"/>
    </location>
</feature>
<name>A0ABX1F8G4_9PROT</name>
<gene>
    <name evidence="2" type="ORF">HB662_27310</name>
</gene>
<evidence type="ECO:0000313" key="3">
    <source>
        <dbReference type="Proteomes" id="UP000765160"/>
    </source>
</evidence>
<proteinExistence type="predicted"/>
<accession>A0ABX1F8G4</accession>
<dbReference type="RefSeq" id="WP_168054972.1">
    <property type="nucleotide sequence ID" value="NZ_JAATJR010000010.1"/>
</dbReference>
<keyword evidence="1" id="KW-0472">Membrane</keyword>
<evidence type="ECO:0000313" key="2">
    <source>
        <dbReference type="EMBL" id="NKE48509.1"/>
    </source>
</evidence>
<sequence>MRAGGGARTSWQVSPLLDSAADSLLAPRPALCKVPPPPAGEGQNQIGLSAEKQVGHSPLDPTVDRRLFCSMGFSLFRRLIVVLSVLAILLAGLATTSVAADAPCGMEMAAAAADGDSCDGGSMPDNPETVPDASVCSAKCPVLLLDWAVAPPAVAYLEFTVQVPRRHSVQAGIGIVPPFEPPRA</sequence>
<reference evidence="2 3" key="1">
    <citation type="submission" date="2020-03" db="EMBL/GenBank/DDBJ databases">
        <title>Roseomonas selenitidurans sp. nov. isolated from soil.</title>
        <authorList>
            <person name="Liu H."/>
        </authorList>
    </citation>
    <scope>NUCLEOTIDE SEQUENCE [LARGE SCALE GENOMIC DNA]</scope>
    <source>
        <strain evidence="2 3">JCM 15073</strain>
    </source>
</reference>
<dbReference type="Proteomes" id="UP000765160">
    <property type="component" value="Unassembled WGS sequence"/>
</dbReference>
<evidence type="ECO:0000256" key="1">
    <source>
        <dbReference type="SAM" id="Phobius"/>
    </source>
</evidence>
<organism evidence="2 3">
    <name type="scientific">Falsiroseomonas frigidaquae</name>
    <dbReference type="NCBI Taxonomy" id="487318"/>
    <lineage>
        <taxon>Bacteria</taxon>
        <taxon>Pseudomonadati</taxon>
        <taxon>Pseudomonadota</taxon>
        <taxon>Alphaproteobacteria</taxon>
        <taxon>Acetobacterales</taxon>
        <taxon>Roseomonadaceae</taxon>
        <taxon>Falsiroseomonas</taxon>
    </lineage>
</organism>
<dbReference type="EMBL" id="JAAVTX010000010">
    <property type="protein sequence ID" value="NKE48509.1"/>
    <property type="molecule type" value="Genomic_DNA"/>
</dbReference>
<keyword evidence="1" id="KW-0812">Transmembrane</keyword>
<evidence type="ECO:0008006" key="4">
    <source>
        <dbReference type="Google" id="ProtNLM"/>
    </source>
</evidence>
<protein>
    <recommendedName>
        <fullName evidence="4">DUF2946 domain-containing protein</fullName>
    </recommendedName>
</protein>
<comment type="caution">
    <text evidence="2">The sequence shown here is derived from an EMBL/GenBank/DDBJ whole genome shotgun (WGS) entry which is preliminary data.</text>
</comment>